<gene>
    <name evidence="1" type="ORF">GCM10009846_20710</name>
</gene>
<name>A0ABN3AU27_9MICO</name>
<dbReference type="Pfam" id="PF13830">
    <property type="entry name" value="DUF4192"/>
    <property type="match status" value="1"/>
</dbReference>
<keyword evidence="2" id="KW-1185">Reference proteome</keyword>
<dbReference type="Proteomes" id="UP001501599">
    <property type="component" value="Unassembled WGS sequence"/>
</dbReference>
<evidence type="ECO:0008006" key="3">
    <source>
        <dbReference type="Google" id="ProtNLM"/>
    </source>
</evidence>
<sequence length="357" mass="36814">MVVVRARIAWAPDGRVSGMQIVHASSPQQLLLALPHLAGAAIARSVVLVPFHGTRTGMALRCDIPHVARAALPEWADQVVGAVVDVEPDAVAIVIVSDAAIGAGALPHRAVARALVAAARRAALPVRARLCQAADAWGDYATPERARGPLAELDVTDGLPFLAPVPAPRVPEPASPTRRLAVLHALEEVAASGAMCAALHDPVVPVELALHAAVLAPDRAATVLALVQDPSIRDATTCQLLDGLAAGVEAHALQQGEPSDAEPARLLGVGPAPDRARVERGVGLLERLVALAPDGMRAAPLVMLATLHWLLGRSGTAAACVEAALQDDPEQGMALLLATVLHAGLLPEWVAAERSVA</sequence>
<evidence type="ECO:0000313" key="2">
    <source>
        <dbReference type="Proteomes" id="UP001501599"/>
    </source>
</evidence>
<reference evidence="1 2" key="1">
    <citation type="journal article" date="2019" name="Int. J. Syst. Evol. Microbiol.">
        <title>The Global Catalogue of Microorganisms (GCM) 10K type strain sequencing project: providing services to taxonomists for standard genome sequencing and annotation.</title>
        <authorList>
            <consortium name="The Broad Institute Genomics Platform"/>
            <consortium name="The Broad Institute Genome Sequencing Center for Infectious Disease"/>
            <person name="Wu L."/>
            <person name="Ma J."/>
        </authorList>
    </citation>
    <scope>NUCLEOTIDE SEQUENCE [LARGE SCALE GENOMIC DNA]</scope>
    <source>
        <strain evidence="1 2">JCM 16026</strain>
    </source>
</reference>
<evidence type="ECO:0000313" key="1">
    <source>
        <dbReference type="EMBL" id="GAA2174505.1"/>
    </source>
</evidence>
<organism evidence="1 2">
    <name type="scientific">Agrococcus versicolor</name>
    <dbReference type="NCBI Taxonomy" id="501482"/>
    <lineage>
        <taxon>Bacteria</taxon>
        <taxon>Bacillati</taxon>
        <taxon>Actinomycetota</taxon>
        <taxon>Actinomycetes</taxon>
        <taxon>Micrococcales</taxon>
        <taxon>Microbacteriaceae</taxon>
        <taxon>Agrococcus</taxon>
    </lineage>
</organism>
<protein>
    <recommendedName>
        <fullName evidence="3">DUF4192 domain-containing protein</fullName>
    </recommendedName>
</protein>
<proteinExistence type="predicted"/>
<dbReference type="InterPro" id="IPR025447">
    <property type="entry name" value="DUF4192"/>
</dbReference>
<comment type="caution">
    <text evidence="1">The sequence shown here is derived from an EMBL/GenBank/DDBJ whole genome shotgun (WGS) entry which is preliminary data.</text>
</comment>
<dbReference type="EMBL" id="BAAAQT010000006">
    <property type="protein sequence ID" value="GAA2174505.1"/>
    <property type="molecule type" value="Genomic_DNA"/>
</dbReference>
<accession>A0ABN3AU27</accession>